<sequence>MSWLIRAVATTARSRAPAATTLLSAPAPPPPRPLSVRYALVTMGPPPRFWLSTAATAAATGRRAGRSCRGTSASLYSGRSPTLSSVASSPPLPSSAVAAAASSSRNAPAAPEQQPHGDNGTGSSRFFSVSGHVGRGKPQLTTARGMALLLDPMTNRGTAFSASERERLGLRGLVPPATQPLEAQVSRIMVAYSRIVGDLDRHAFLSNLHDRNITLFYVVLMAYFEALAPVVYTPTVGDACRKFHVMFRRARGMYFSADDVGEMRSMVWNWNRDVDVVVVTDGSRVLGLGDLGVGGMGIPVGKGCLYTAAGGIDPLRLLPVVIDVGTDNEALREDPLYLGLRQPRLRGASYFAVVDEWVAAIRSRWPNALIQFEDFATPVAAPLLEAYRNPPHGPVFNDDIQSTGTVAVATVLSSMTARNLPMSALPAERIVCVGAGSAGLGVCDALASAMVRAEGSPFADATAAAASQFWMLDEHGLLSTAPPVAGDTGAGGRPPPPACSRSNMAPGQARYARGDLPRGTSLADVIRAVRPTVLLGLSGAGPGTFSEPALRAMAASTPRPVVLPLSNPLTSSECTAEEAFRWTDGAALFASGSPYADVPLPGGGLGTTSQCNNVFCFPGIGLAIVALRVSTVSDGMFHAAAVALARLVDAPDRAAGRLLPRMGGLREVSVAVAVAVAEVALAEGVAGVTEFGEDGLEGHVRRSMWEPHYRTLVPV</sequence>
<reference evidence="1" key="1">
    <citation type="submission" date="2019-11" db="EMBL/GenBank/DDBJ databases">
        <title>Nori genome reveals adaptations in red seaweeds to the harsh intertidal environment.</title>
        <authorList>
            <person name="Wang D."/>
            <person name="Mao Y."/>
        </authorList>
    </citation>
    <scope>NUCLEOTIDE SEQUENCE</scope>
    <source>
        <tissue evidence="1">Gametophyte</tissue>
    </source>
</reference>
<accession>A0ACC3CB37</accession>
<evidence type="ECO:0000313" key="2">
    <source>
        <dbReference type="Proteomes" id="UP000798662"/>
    </source>
</evidence>
<protein>
    <submittedName>
        <fullName evidence="1">Uncharacterized protein</fullName>
    </submittedName>
</protein>
<dbReference type="Proteomes" id="UP000798662">
    <property type="component" value="Chromosome 3"/>
</dbReference>
<gene>
    <name evidence="1" type="ORF">I4F81_009523</name>
</gene>
<evidence type="ECO:0000313" key="1">
    <source>
        <dbReference type="EMBL" id="KAK1867012.1"/>
    </source>
</evidence>
<keyword evidence="2" id="KW-1185">Reference proteome</keyword>
<proteinExistence type="predicted"/>
<comment type="caution">
    <text evidence="1">The sequence shown here is derived from an EMBL/GenBank/DDBJ whole genome shotgun (WGS) entry which is preliminary data.</text>
</comment>
<name>A0ACC3CB37_PYRYE</name>
<dbReference type="EMBL" id="CM020620">
    <property type="protein sequence ID" value="KAK1867012.1"/>
    <property type="molecule type" value="Genomic_DNA"/>
</dbReference>
<organism evidence="1 2">
    <name type="scientific">Pyropia yezoensis</name>
    <name type="common">Susabi-nori</name>
    <name type="synonym">Porphyra yezoensis</name>
    <dbReference type="NCBI Taxonomy" id="2788"/>
    <lineage>
        <taxon>Eukaryota</taxon>
        <taxon>Rhodophyta</taxon>
        <taxon>Bangiophyceae</taxon>
        <taxon>Bangiales</taxon>
        <taxon>Bangiaceae</taxon>
        <taxon>Pyropia</taxon>
    </lineage>
</organism>